<dbReference type="InterPro" id="IPR013718">
    <property type="entry name" value="COQ9_C"/>
</dbReference>
<feature type="domain" description="COQ9 C-terminal" evidence="1">
    <location>
        <begin position="123"/>
        <end position="188"/>
    </location>
</feature>
<dbReference type="FunCoup" id="J0LJU8">
    <property type="interactions" value="26"/>
</dbReference>
<dbReference type="eggNOG" id="ENOG502S760">
    <property type="taxonomic scope" value="Eukaryota"/>
</dbReference>
<accession>J0LJU8</accession>
<gene>
    <name evidence="2" type="ORF">AURDEDRAFT_115762</name>
</gene>
<evidence type="ECO:0000313" key="2">
    <source>
        <dbReference type="EMBL" id="EJD40900.1"/>
    </source>
</evidence>
<keyword evidence="3" id="KW-1185">Reference proteome</keyword>
<proteinExistence type="predicted"/>
<dbReference type="OMA" id="RHNIHIA"/>
<protein>
    <recommendedName>
        <fullName evidence="1">COQ9 C-terminal domain-containing protein</fullName>
    </recommendedName>
</protein>
<sequence>MTTPTQLLRAALPHIHTHGFTCAALAEGQQLSGTALGALFGPADGPERALFEEWLTAGLEDMRLAEASTSKRAVLKASLVRRLEWNAPVLHHLPFAIKAWSSMPGAAVGSLKLPSAPSPRPVLHHALSVADEALIVAGDESRGPEWYARRAVVGAIYGLAESHQLRSTSIHDRSAQSLLSRMLDEADRARAAKEEAGIFAEYLWRSVAGIARSTGAFVR</sequence>
<dbReference type="EMBL" id="JH687798">
    <property type="protein sequence ID" value="EJD40900.1"/>
    <property type="molecule type" value="Genomic_DNA"/>
</dbReference>
<dbReference type="AlphaFoldDB" id="J0LJU8"/>
<dbReference type="OrthoDB" id="619536at2759"/>
<dbReference type="Pfam" id="PF08511">
    <property type="entry name" value="COQ9"/>
    <property type="match status" value="1"/>
</dbReference>
<organism evidence="2 3">
    <name type="scientific">Auricularia subglabra (strain TFB-10046 / SS5)</name>
    <name type="common">White-rot fungus</name>
    <name type="synonym">Auricularia delicata (strain TFB10046)</name>
    <dbReference type="NCBI Taxonomy" id="717982"/>
    <lineage>
        <taxon>Eukaryota</taxon>
        <taxon>Fungi</taxon>
        <taxon>Dikarya</taxon>
        <taxon>Basidiomycota</taxon>
        <taxon>Agaricomycotina</taxon>
        <taxon>Agaricomycetes</taxon>
        <taxon>Auriculariales</taxon>
        <taxon>Auriculariaceae</taxon>
        <taxon>Auricularia</taxon>
    </lineage>
</organism>
<dbReference type="Proteomes" id="UP000006514">
    <property type="component" value="Unassembled WGS sequence"/>
</dbReference>
<evidence type="ECO:0000313" key="3">
    <source>
        <dbReference type="Proteomes" id="UP000006514"/>
    </source>
</evidence>
<name>J0LJU8_AURST</name>
<dbReference type="KEGG" id="adl:AURDEDRAFT_115762"/>
<evidence type="ECO:0000259" key="1">
    <source>
        <dbReference type="Pfam" id="PF08511"/>
    </source>
</evidence>
<dbReference type="InParanoid" id="J0LJU8"/>
<reference evidence="3" key="1">
    <citation type="journal article" date="2012" name="Science">
        <title>The Paleozoic origin of enzymatic lignin decomposition reconstructed from 31 fungal genomes.</title>
        <authorList>
            <person name="Floudas D."/>
            <person name="Binder M."/>
            <person name="Riley R."/>
            <person name="Barry K."/>
            <person name="Blanchette R.A."/>
            <person name="Henrissat B."/>
            <person name="Martinez A.T."/>
            <person name="Otillar R."/>
            <person name="Spatafora J.W."/>
            <person name="Yadav J.S."/>
            <person name="Aerts A."/>
            <person name="Benoit I."/>
            <person name="Boyd A."/>
            <person name="Carlson A."/>
            <person name="Copeland A."/>
            <person name="Coutinho P.M."/>
            <person name="de Vries R.P."/>
            <person name="Ferreira P."/>
            <person name="Findley K."/>
            <person name="Foster B."/>
            <person name="Gaskell J."/>
            <person name="Glotzer D."/>
            <person name="Gorecki P."/>
            <person name="Heitman J."/>
            <person name="Hesse C."/>
            <person name="Hori C."/>
            <person name="Igarashi K."/>
            <person name="Jurgens J.A."/>
            <person name="Kallen N."/>
            <person name="Kersten P."/>
            <person name="Kohler A."/>
            <person name="Kuees U."/>
            <person name="Kumar T.K.A."/>
            <person name="Kuo A."/>
            <person name="LaButti K."/>
            <person name="Larrondo L.F."/>
            <person name="Lindquist E."/>
            <person name="Ling A."/>
            <person name="Lombard V."/>
            <person name="Lucas S."/>
            <person name="Lundell T."/>
            <person name="Martin R."/>
            <person name="McLaughlin D.J."/>
            <person name="Morgenstern I."/>
            <person name="Morin E."/>
            <person name="Murat C."/>
            <person name="Nagy L.G."/>
            <person name="Nolan M."/>
            <person name="Ohm R.A."/>
            <person name="Patyshakuliyeva A."/>
            <person name="Rokas A."/>
            <person name="Ruiz-Duenas F.J."/>
            <person name="Sabat G."/>
            <person name="Salamov A."/>
            <person name="Samejima M."/>
            <person name="Schmutz J."/>
            <person name="Slot J.C."/>
            <person name="St John F."/>
            <person name="Stenlid J."/>
            <person name="Sun H."/>
            <person name="Sun S."/>
            <person name="Syed K."/>
            <person name="Tsang A."/>
            <person name="Wiebenga A."/>
            <person name="Young D."/>
            <person name="Pisabarro A."/>
            <person name="Eastwood D.C."/>
            <person name="Martin F."/>
            <person name="Cullen D."/>
            <person name="Grigoriev I.V."/>
            <person name="Hibbett D.S."/>
        </authorList>
    </citation>
    <scope>NUCLEOTIDE SEQUENCE [LARGE SCALE GENOMIC DNA]</scope>
    <source>
        <strain evidence="3">TFB10046</strain>
    </source>
</reference>